<protein>
    <recommendedName>
        <fullName evidence="3">DUF4386 family protein</fullName>
    </recommendedName>
</protein>
<keyword evidence="1" id="KW-0472">Membrane</keyword>
<gene>
    <name evidence="2" type="ORF">MHPYR_60230</name>
</gene>
<proteinExistence type="predicted"/>
<reference evidence="2" key="1">
    <citation type="submission" date="2016-03" db="EMBL/GenBank/DDBJ databases">
        <authorList>
            <person name="Ploux O."/>
        </authorList>
    </citation>
    <scope>NUCLEOTIDE SEQUENCE</scope>
    <source>
        <strain evidence="2">UC10</strain>
    </source>
</reference>
<feature type="transmembrane region" description="Helical" evidence="1">
    <location>
        <begin position="195"/>
        <end position="216"/>
    </location>
</feature>
<keyword evidence="1" id="KW-0812">Transmembrane</keyword>
<dbReference type="AlphaFoldDB" id="A0A1Y5PJ65"/>
<feature type="transmembrane region" description="Helical" evidence="1">
    <location>
        <begin position="130"/>
        <end position="155"/>
    </location>
</feature>
<feature type="transmembrane region" description="Helical" evidence="1">
    <location>
        <begin position="12"/>
        <end position="34"/>
    </location>
</feature>
<dbReference type="EMBL" id="FLQS01000056">
    <property type="protein sequence ID" value="SBS78742.1"/>
    <property type="molecule type" value="Genomic_DNA"/>
</dbReference>
<evidence type="ECO:0000313" key="2">
    <source>
        <dbReference type="EMBL" id="SBS78742.1"/>
    </source>
</evidence>
<organism evidence="2">
    <name type="scientific">uncultured Mycobacterium sp</name>
    <dbReference type="NCBI Taxonomy" id="171292"/>
    <lineage>
        <taxon>Bacteria</taxon>
        <taxon>Bacillati</taxon>
        <taxon>Actinomycetota</taxon>
        <taxon>Actinomycetes</taxon>
        <taxon>Mycobacteriales</taxon>
        <taxon>Mycobacteriaceae</taxon>
        <taxon>Mycobacterium</taxon>
        <taxon>environmental samples</taxon>
    </lineage>
</organism>
<sequence>MNDVRWNRSGGAAGVAYVVGSFVAATLTGVPPAWDATNKVVQSFFIDHRGAVIAQGWLYALATGLLLWFAVVVRRVLYRASSGQHLGDLLLVGIAAVAALSFVSMSIRIVTAVAADQLSAAAVRAVGYDFSLALLSLQGFIVAAAALAYAACVIAEPVLPRWTAWLAILAAVINLAGTTSVFFRTGLFSIEGNLLTTFLPVLSTAVWYLAVSVALFRTRNPAEQAVGSGSV</sequence>
<evidence type="ECO:0000256" key="1">
    <source>
        <dbReference type="SAM" id="Phobius"/>
    </source>
</evidence>
<name>A0A1Y5PJ65_9MYCO</name>
<feature type="transmembrane region" description="Helical" evidence="1">
    <location>
        <begin position="54"/>
        <end position="77"/>
    </location>
</feature>
<feature type="transmembrane region" description="Helical" evidence="1">
    <location>
        <begin position="89"/>
        <end position="110"/>
    </location>
</feature>
<accession>A0A1Y5PJ65</accession>
<keyword evidence="1" id="KW-1133">Transmembrane helix</keyword>
<feature type="transmembrane region" description="Helical" evidence="1">
    <location>
        <begin position="162"/>
        <end position="183"/>
    </location>
</feature>
<evidence type="ECO:0008006" key="3">
    <source>
        <dbReference type="Google" id="ProtNLM"/>
    </source>
</evidence>